<evidence type="ECO:0000313" key="1">
    <source>
        <dbReference type="Proteomes" id="UP000504618"/>
    </source>
</evidence>
<protein>
    <submittedName>
        <fullName evidence="2">Uncharacterized protein LOC112468673</fullName>
    </submittedName>
</protein>
<dbReference type="RefSeq" id="XP_024893721.1">
    <property type="nucleotide sequence ID" value="XM_025037953.1"/>
</dbReference>
<dbReference type="Proteomes" id="UP000504618">
    <property type="component" value="Unplaced"/>
</dbReference>
<organism evidence="1 2">
    <name type="scientific">Temnothorax curvispinosus</name>
    <dbReference type="NCBI Taxonomy" id="300111"/>
    <lineage>
        <taxon>Eukaryota</taxon>
        <taxon>Metazoa</taxon>
        <taxon>Ecdysozoa</taxon>
        <taxon>Arthropoda</taxon>
        <taxon>Hexapoda</taxon>
        <taxon>Insecta</taxon>
        <taxon>Pterygota</taxon>
        <taxon>Neoptera</taxon>
        <taxon>Endopterygota</taxon>
        <taxon>Hymenoptera</taxon>
        <taxon>Apocrita</taxon>
        <taxon>Aculeata</taxon>
        <taxon>Formicoidea</taxon>
        <taxon>Formicidae</taxon>
        <taxon>Myrmicinae</taxon>
        <taxon>Temnothorax</taxon>
    </lineage>
</organism>
<dbReference type="OrthoDB" id="7549436at2759"/>
<gene>
    <name evidence="2" type="primary">LOC112468673</name>
</gene>
<evidence type="ECO:0000313" key="2">
    <source>
        <dbReference type="RefSeq" id="XP_024893721.1"/>
    </source>
</evidence>
<dbReference type="AlphaFoldDB" id="A0A6J1RM64"/>
<name>A0A6J1RM64_9HYME</name>
<reference evidence="2" key="1">
    <citation type="submission" date="2025-08" db="UniProtKB">
        <authorList>
            <consortium name="RefSeq"/>
        </authorList>
    </citation>
    <scope>IDENTIFICATION</scope>
    <source>
        <tissue evidence="2">Whole body</tissue>
    </source>
</reference>
<proteinExistence type="predicted"/>
<sequence>MHKKVNSTGAVQQQFINMLQRNSTVRPQGRRYTVQEKVFCIGIYKRSHACYNFLSKYLTCPTITTLNSELARIPLKTGCTKLIVTFLKNAVRDMKDDREKYVALLWDEISLQPGYGFCERSTKTFQLVRCIKKWLSHIINSGLIPIATICDQSGPNIAAINALIQHNNTG</sequence>
<accession>A0A6J1RM64</accession>
<keyword evidence="1" id="KW-1185">Reference proteome</keyword>
<dbReference type="GeneID" id="112468673"/>